<dbReference type="PRINTS" id="PR00248">
    <property type="entry name" value="GPCRMGR"/>
</dbReference>
<keyword evidence="11" id="KW-0807">Transducer</keyword>
<keyword evidence="3" id="KW-1003">Cell membrane</keyword>
<keyword evidence="8 12" id="KW-0472">Membrane</keyword>
<dbReference type="InterPro" id="IPR000337">
    <property type="entry name" value="GPCR_3"/>
</dbReference>
<evidence type="ECO:0000256" key="6">
    <source>
        <dbReference type="ARBA" id="ARBA00022989"/>
    </source>
</evidence>
<dbReference type="FunFam" id="3.40.50.2300:FF:000024">
    <property type="entry name" value="Vomeronasal 2, receptor 73"/>
    <property type="match status" value="1"/>
</dbReference>
<dbReference type="GeneID" id="129339161"/>
<evidence type="ECO:0000256" key="4">
    <source>
        <dbReference type="ARBA" id="ARBA00022692"/>
    </source>
</evidence>
<dbReference type="RefSeq" id="XP_054849739.1">
    <property type="nucleotide sequence ID" value="XM_054993764.1"/>
</dbReference>
<dbReference type="Pfam" id="PF00003">
    <property type="entry name" value="7tm_3"/>
    <property type="match status" value="1"/>
</dbReference>
<sequence length="871" mass="99140">MLLLLLLLLYLPQAAGKNSKGLCRGTAQRYKDDYLKPGNHVIGAILSLRIAISPEETFKSFPYSINEYIYQLVRKNYQHALAFIFTVDEINKDPNLLPNITLGFRIYDSLLQGRSNYDIALSLLSTRKGNVPNFNCGKQYKMSGVVGGLSSEASIQIATILDLYKIPQFSYAHPSLSDKIQFPFFYQMVPNEAVQFDGMVQLIRYFKWTWIGLVVSDDDSGEKFVQTFIPLLSQYGICVAFTEKAATVLLESFNEYVKNILLKADIIPTYLATKANVIVAYGNTYSMHGLQMMLYTHEVMTKQHIEKKIWITTAQWDLSSRIVQGDWNVKFFHGSLAIAYYRNDVPGFQSFLQMFKLYQHPSILMRQFWNTVFPCRSPNSDNSTLNFKKCTGEETLESLAGEVFEMRMSGQSYSIYNAVYTFAHALHAIYLFRYQTMVKKPKLDLHTKQPWKLHPFLQKLRFNNSIGEEVDFNENQEWSIGCDIVNWVNFPNKSFMPVKVGMVNPWASSDHRFTINSDAVIWPSKFNQTLPPSLCTKRCHPGYSRKVHEGETSSCCYDCSQCPEGTISNQTDAYQCVMCPEDQHPNENQNRCIPKVITFLTYDEPLGISLVSASLFFSLLTAVVLGTFVKYENTPIVRANNQDLTYLLLISLLFCFLCIFLFIGQPSKVTCFIRQAAFGNIFSFALSCVLAKTITVVLAFMATSPRNKIRKWLGKSLANYIILVCSLVQIGICTVWLSTFPPFPDFNKFAESGKITAECNEGSSTMFYIVFGYMGFQASVSFMVAFLARKLPDTFNEAKFITFSMLVFCSVWVSFLPTYLSTKGKHMVAVEIFSILASSAGLLGCIFAPKMYIILLRPEVNTRDQFFKKKR</sequence>
<dbReference type="InterPro" id="IPR004073">
    <property type="entry name" value="GPCR_3_vmron_rcpt_2"/>
</dbReference>
<dbReference type="InterPro" id="IPR000068">
    <property type="entry name" value="GPCR_3_Ca_sens_rcpt-rel"/>
</dbReference>
<evidence type="ECO:0000256" key="9">
    <source>
        <dbReference type="ARBA" id="ARBA00023170"/>
    </source>
</evidence>
<evidence type="ECO:0000256" key="7">
    <source>
        <dbReference type="ARBA" id="ARBA00023040"/>
    </source>
</evidence>
<dbReference type="GO" id="GO:0005886">
    <property type="term" value="C:plasma membrane"/>
    <property type="evidence" value="ECO:0007669"/>
    <property type="project" value="UniProtKB-SubCell"/>
</dbReference>
<feature type="chain" id="PRO_5041699423" evidence="13">
    <location>
        <begin position="17"/>
        <end position="871"/>
    </location>
</feature>
<dbReference type="SUPFAM" id="SSF53822">
    <property type="entry name" value="Periplasmic binding protein-like I"/>
    <property type="match status" value="1"/>
</dbReference>
<dbReference type="FunFam" id="2.10.50.30:FF:000002">
    <property type="entry name" value="Vomeronasal 2 receptor, h1"/>
    <property type="match status" value="1"/>
</dbReference>
<keyword evidence="9" id="KW-0675">Receptor</keyword>
<dbReference type="Proteomes" id="UP001190640">
    <property type="component" value="Chromosome 12"/>
</dbReference>
<evidence type="ECO:0000256" key="3">
    <source>
        <dbReference type="ARBA" id="ARBA00022475"/>
    </source>
</evidence>
<evidence type="ECO:0000256" key="8">
    <source>
        <dbReference type="ARBA" id="ARBA00023136"/>
    </source>
</evidence>
<evidence type="ECO:0000256" key="1">
    <source>
        <dbReference type="ARBA" id="ARBA00004651"/>
    </source>
</evidence>
<gene>
    <name evidence="16" type="primary">LOC129339161</name>
</gene>
<comment type="similarity">
    <text evidence="2">Belongs to the G-protein coupled receptor 3 family.</text>
</comment>
<protein>
    <submittedName>
        <fullName evidence="16">Vomeronasal type-2 receptor 26-like</fullName>
    </submittedName>
</protein>
<keyword evidence="7" id="KW-0297">G-protein coupled receptor</keyword>
<evidence type="ECO:0000256" key="2">
    <source>
        <dbReference type="ARBA" id="ARBA00007242"/>
    </source>
</evidence>
<name>A0AA97LBY1_EUBMA</name>
<keyword evidence="10" id="KW-0325">Glycoprotein</keyword>
<dbReference type="InterPro" id="IPR011500">
    <property type="entry name" value="GPCR_3_9-Cys_dom"/>
</dbReference>
<evidence type="ECO:0000259" key="14">
    <source>
        <dbReference type="PROSITE" id="PS50259"/>
    </source>
</evidence>
<proteinExistence type="inferred from homology"/>
<dbReference type="InterPro" id="IPR038550">
    <property type="entry name" value="GPCR_3_9-Cys_sf"/>
</dbReference>
<keyword evidence="5 13" id="KW-0732">Signal</keyword>
<dbReference type="KEGG" id="emc:129339161"/>
<feature type="transmembrane region" description="Helical" evidence="12">
    <location>
        <begin position="606"/>
        <end position="631"/>
    </location>
</feature>
<dbReference type="InterPro" id="IPR028082">
    <property type="entry name" value="Peripla_BP_I"/>
</dbReference>
<dbReference type="Gene3D" id="3.40.50.2300">
    <property type="match status" value="2"/>
</dbReference>
<dbReference type="CDD" id="cd15283">
    <property type="entry name" value="7tmC_V2R_pheromone"/>
    <property type="match status" value="1"/>
</dbReference>
<feature type="transmembrane region" description="Helical" evidence="12">
    <location>
        <begin position="643"/>
        <end position="664"/>
    </location>
</feature>
<evidence type="ECO:0000256" key="11">
    <source>
        <dbReference type="ARBA" id="ARBA00023224"/>
    </source>
</evidence>
<feature type="signal peptide" evidence="13">
    <location>
        <begin position="1"/>
        <end position="16"/>
    </location>
</feature>
<keyword evidence="15" id="KW-1185">Reference proteome</keyword>
<dbReference type="InterPro" id="IPR017979">
    <property type="entry name" value="GPCR_3_CS"/>
</dbReference>
<feature type="domain" description="G-protein coupled receptors family 3 profile" evidence="14">
    <location>
        <begin position="606"/>
        <end position="870"/>
    </location>
</feature>
<feature type="transmembrane region" description="Helical" evidence="12">
    <location>
        <begin position="800"/>
        <end position="820"/>
    </location>
</feature>
<keyword evidence="6 12" id="KW-1133">Transmembrane helix</keyword>
<dbReference type="PRINTS" id="PR01535">
    <property type="entry name" value="VOMERONASL2R"/>
</dbReference>
<dbReference type="PANTHER" id="PTHR24061:SF599">
    <property type="entry name" value="G-PROTEIN COUPLED RECEPTORS FAMILY 3 PROFILE DOMAIN-CONTAINING PROTEIN"/>
    <property type="match status" value="1"/>
</dbReference>
<feature type="transmembrane region" description="Helical" evidence="12">
    <location>
        <begin position="766"/>
        <end position="788"/>
    </location>
</feature>
<dbReference type="PANTHER" id="PTHR24061">
    <property type="entry name" value="CALCIUM-SENSING RECEPTOR-RELATED"/>
    <property type="match status" value="1"/>
</dbReference>
<evidence type="ECO:0000256" key="13">
    <source>
        <dbReference type="SAM" id="SignalP"/>
    </source>
</evidence>
<dbReference type="Pfam" id="PF01094">
    <property type="entry name" value="ANF_receptor"/>
    <property type="match status" value="1"/>
</dbReference>
<dbReference type="GO" id="GO:0004930">
    <property type="term" value="F:G protein-coupled receptor activity"/>
    <property type="evidence" value="ECO:0007669"/>
    <property type="project" value="UniProtKB-KW"/>
</dbReference>
<evidence type="ECO:0000256" key="10">
    <source>
        <dbReference type="ARBA" id="ARBA00023180"/>
    </source>
</evidence>
<organism evidence="15 16">
    <name type="scientific">Eublepharis macularius</name>
    <name type="common">Leopard gecko</name>
    <name type="synonym">Cyrtodactylus macularius</name>
    <dbReference type="NCBI Taxonomy" id="481883"/>
    <lineage>
        <taxon>Eukaryota</taxon>
        <taxon>Metazoa</taxon>
        <taxon>Chordata</taxon>
        <taxon>Craniata</taxon>
        <taxon>Vertebrata</taxon>
        <taxon>Euteleostomi</taxon>
        <taxon>Lepidosauria</taxon>
        <taxon>Squamata</taxon>
        <taxon>Bifurcata</taxon>
        <taxon>Gekkota</taxon>
        <taxon>Eublepharidae</taxon>
        <taxon>Eublepharinae</taxon>
        <taxon>Eublepharis</taxon>
    </lineage>
</organism>
<evidence type="ECO:0000256" key="12">
    <source>
        <dbReference type="SAM" id="Phobius"/>
    </source>
</evidence>
<evidence type="ECO:0000256" key="5">
    <source>
        <dbReference type="ARBA" id="ARBA00022729"/>
    </source>
</evidence>
<feature type="transmembrane region" description="Helical" evidence="12">
    <location>
        <begin position="717"/>
        <end position="737"/>
    </location>
</feature>
<comment type="subcellular location">
    <subcellularLocation>
        <location evidence="1">Cell membrane</location>
        <topology evidence="1">Multi-pass membrane protein</topology>
    </subcellularLocation>
</comment>
<dbReference type="AlphaFoldDB" id="A0AA97LBY1"/>
<dbReference type="Gene3D" id="2.10.50.30">
    <property type="entry name" value="GPCR, family 3, nine cysteines domain"/>
    <property type="match status" value="1"/>
</dbReference>
<dbReference type="InterPro" id="IPR017978">
    <property type="entry name" value="GPCR_3_C"/>
</dbReference>
<feature type="transmembrane region" description="Helical" evidence="12">
    <location>
        <begin position="826"/>
        <end position="848"/>
    </location>
</feature>
<dbReference type="PROSITE" id="PS00981">
    <property type="entry name" value="G_PROTEIN_RECEP_F3_3"/>
    <property type="match status" value="1"/>
</dbReference>
<reference evidence="16" key="1">
    <citation type="submission" date="2025-08" db="UniProtKB">
        <authorList>
            <consortium name="RefSeq"/>
        </authorList>
    </citation>
    <scope>IDENTIFICATION</scope>
    <source>
        <tissue evidence="16">Blood</tissue>
    </source>
</reference>
<evidence type="ECO:0000313" key="15">
    <source>
        <dbReference type="Proteomes" id="UP001190640"/>
    </source>
</evidence>
<evidence type="ECO:0000313" key="16">
    <source>
        <dbReference type="RefSeq" id="XP_054849739.1"/>
    </source>
</evidence>
<dbReference type="InterPro" id="IPR001828">
    <property type="entry name" value="ANF_lig-bd_rcpt"/>
</dbReference>
<feature type="transmembrane region" description="Helical" evidence="12">
    <location>
        <begin position="684"/>
        <end position="705"/>
    </location>
</feature>
<accession>A0AA97LBY1</accession>
<dbReference type="Pfam" id="PF07562">
    <property type="entry name" value="NCD3G"/>
    <property type="match status" value="1"/>
</dbReference>
<dbReference type="PROSITE" id="PS50259">
    <property type="entry name" value="G_PROTEIN_RECEP_F3_4"/>
    <property type="match status" value="1"/>
</dbReference>
<keyword evidence="4 12" id="KW-0812">Transmembrane</keyword>